<name>A0A6J5MTS9_9CAUD</name>
<evidence type="ECO:0000313" key="2">
    <source>
        <dbReference type="EMBL" id="CAB4150148.1"/>
    </source>
</evidence>
<evidence type="ECO:0000259" key="1">
    <source>
        <dbReference type="Pfam" id="PF14090"/>
    </source>
</evidence>
<sequence length="66" mass="7837">MTQNDIILHHLYRTGSISQREALIDYSIQSLTKRISELRDEGFEIQTQRKKHPVTGQRYARYVMSK</sequence>
<proteinExistence type="predicted"/>
<dbReference type="EMBL" id="LR796537">
    <property type="protein sequence ID" value="CAB4150148.1"/>
    <property type="molecule type" value="Genomic_DNA"/>
</dbReference>
<accession>A0A6J5MTS9</accession>
<protein>
    <submittedName>
        <fullName evidence="2">Helix-turn-helix domain containing protein</fullName>
    </submittedName>
</protein>
<dbReference type="InterPro" id="IPR055245">
    <property type="entry name" value="HTH_proteobacteria"/>
</dbReference>
<dbReference type="Pfam" id="PF14090">
    <property type="entry name" value="HTH_39"/>
    <property type="match status" value="1"/>
</dbReference>
<gene>
    <name evidence="2" type="ORF">UFOVP562_35</name>
</gene>
<feature type="domain" description="Winged helix-turn-helix" evidence="1">
    <location>
        <begin position="2"/>
        <end position="65"/>
    </location>
</feature>
<reference evidence="2" key="1">
    <citation type="submission" date="2020-04" db="EMBL/GenBank/DDBJ databases">
        <authorList>
            <person name="Chiriac C."/>
            <person name="Salcher M."/>
            <person name="Ghai R."/>
            <person name="Kavagutti S V."/>
        </authorList>
    </citation>
    <scope>NUCLEOTIDE SEQUENCE</scope>
</reference>
<organism evidence="2">
    <name type="scientific">uncultured Caudovirales phage</name>
    <dbReference type="NCBI Taxonomy" id="2100421"/>
    <lineage>
        <taxon>Viruses</taxon>
        <taxon>Duplodnaviria</taxon>
        <taxon>Heunggongvirae</taxon>
        <taxon>Uroviricota</taxon>
        <taxon>Caudoviricetes</taxon>
        <taxon>Peduoviridae</taxon>
        <taxon>Maltschvirus</taxon>
        <taxon>Maltschvirus maltsch</taxon>
    </lineage>
</organism>